<protein>
    <recommendedName>
        <fullName evidence="1">RNA-dependent RNA polymerase</fullName>
        <ecNumber evidence="1">2.7.7.48</ecNumber>
    </recommendedName>
</protein>
<evidence type="ECO:0000313" key="4">
    <source>
        <dbReference type="Proteomes" id="UP001218188"/>
    </source>
</evidence>
<dbReference type="InterPro" id="IPR057596">
    <property type="entry name" value="RDRP_core"/>
</dbReference>
<dbReference type="PANTHER" id="PTHR23079">
    <property type="entry name" value="RNA-DEPENDENT RNA POLYMERASE"/>
    <property type="match status" value="1"/>
</dbReference>
<dbReference type="GO" id="GO:0030422">
    <property type="term" value="P:siRNA processing"/>
    <property type="evidence" value="ECO:0007669"/>
    <property type="project" value="TreeGrafter"/>
</dbReference>
<dbReference type="Proteomes" id="UP001218188">
    <property type="component" value="Unassembled WGS sequence"/>
</dbReference>
<feature type="domain" description="RDRP core" evidence="2">
    <location>
        <begin position="160"/>
        <end position="773"/>
    </location>
</feature>
<keyword evidence="1" id="KW-0694">RNA-binding</keyword>
<dbReference type="GO" id="GO:0003968">
    <property type="term" value="F:RNA-directed RNA polymerase activity"/>
    <property type="evidence" value="ECO:0007669"/>
    <property type="project" value="UniProtKB-KW"/>
</dbReference>
<proteinExistence type="inferred from homology"/>
<evidence type="ECO:0000256" key="1">
    <source>
        <dbReference type="RuleBase" id="RU363098"/>
    </source>
</evidence>
<gene>
    <name evidence="3" type="ORF">C8F04DRAFT_527129</name>
</gene>
<evidence type="ECO:0000313" key="3">
    <source>
        <dbReference type="EMBL" id="KAJ7045206.1"/>
    </source>
</evidence>
<keyword evidence="1" id="KW-0548">Nucleotidyltransferase</keyword>
<dbReference type="EMBL" id="JARJCM010000005">
    <property type="protein sequence ID" value="KAJ7045206.1"/>
    <property type="molecule type" value="Genomic_DNA"/>
</dbReference>
<dbReference type="PANTHER" id="PTHR23079:SF55">
    <property type="entry name" value="RNA-DIRECTED RNA POLYMERASE"/>
    <property type="match status" value="1"/>
</dbReference>
<accession>A0AAD6TH36</accession>
<dbReference type="GO" id="GO:0003723">
    <property type="term" value="F:RNA binding"/>
    <property type="evidence" value="ECO:0007669"/>
    <property type="project" value="UniProtKB-KW"/>
</dbReference>
<dbReference type="EC" id="2.7.7.48" evidence="1"/>
<comment type="catalytic activity">
    <reaction evidence="1">
        <text>RNA(n) + a ribonucleoside 5'-triphosphate = RNA(n+1) + diphosphate</text>
        <dbReference type="Rhea" id="RHEA:21248"/>
        <dbReference type="Rhea" id="RHEA-COMP:14527"/>
        <dbReference type="Rhea" id="RHEA-COMP:17342"/>
        <dbReference type="ChEBI" id="CHEBI:33019"/>
        <dbReference type="ChEBI" id="CHEBI:61557"/>
        <dbReference type="ChEBI" id="CHEBI:140395"/>
        <dbReference type="EC" id="2.7.7.48"/>
    </reaction>
</comment>
<keyword evidence="1" id="KW-0808">Transferase</keyword>
<dbReference type="GO" id="GO:0031380">
    <property type="term" value="C:nuclear RNA-directed RNA polymerase complex"/>
    <property type="evidence" value="ECO:0007669"/>
    <property type="project" value="TreeGrafter"/>
</dbReference>
<evidence type="ECO:0000259" key="2">
    <source>
        <dbReference type="Pfam" id="PF05183"/>
    </source>
</evidence>
<keyword evidence="4" id="KW-1185">Reference proteome</keyword>
<organism evidence="3 4">
    <name type="scientific">Mycena alexandri</name>
    <dbReference type="NCBI Taxonomy" id="1745969"/>
    <lineage>
        <taxon>Eukaryota</taxon>
        <taxon>Fungi</taxon>
        <taxon>Dikarya</taxon>
        <taxon>Basidiomycota</taxon>
        <taxon>Agaricomycotina</taxon>
        <taxon>Agaricomycetes</taxon>
        <taxon>Agaricomycetidae</taxon>
        <taxon>Agaricales</taxon>
        <taxon>Marasmiineae</taxon>
        <taxon>Mycenaceae</taxon>
        <taxon>Mycena</taxon>
    </lineage>
</organism>
<reference evidence="3" key="1">
    <citation type="submission" date="2023-03" db="EMBL/GenBank/DDBJ databases">
        <title>Massive genome expansion in bonnet fungi (Mycena s.s.) driven by repeated elements and novel gene families across ecological guilds.</title>
        <authorList>
            <consortium name="Lawrence Berkeley National Laboratory"/>
            <person name="Harder C.B."/>
            <person name="Miyauchi S."/>
            <person name="Viragh M."/>
            <person name="Kuo A."/>
            <person name="Thoen E."/>
            <person name="Andreopoulos B."/>
            <person name="Lu D."/>
            <person name="Skrede I."/>
            <person name="Drula E."/>
            <person name="Henrissat B."/>
            <person name="Morin E."/>
            <person name="Kohler A."/>
            <person name="Barry K."/>
            <person name="LaButti K."/>
            <person name="Morin E."/>
            <person name="Salamov A."/>
            <person name="Lipzen A."/>
            <person name="Mereny Z."/>
            <person name="Hegedus B."/>
            <person name="Baldrian P."/>
            <person name="Stursova M."/>
            <person name="Weitz H."/>
            <person name="Taylor A."/>
            <person name="Grigoriev I.V."/>
            <person name="Nagy L.G."/>
            <person name="Martin F."/>
            <person name="Kauserud H."/>
        </authorList>
    </citation>
    <scope>NUCLEOTIDE SEQUENCE</scope>
    <source>
        <strain evidence="3">CBHHK200</strain>
    </source>
</reference>
<dbReference type="Pfam" id="PF05183">
    <property type="entry name" value="RdRP"/>
    <property type="match status" value="1"/>
</dbReference>
<comment type="similarity">
    <text evidence="1">Belongs to the RdRP family.</text>
</comment>
<keyword evidence="1" id="KW-0696">RNA-directed RNA polymerase</keyword>
<name>A0AAD6TH36_9AGAR</name>
<dbReference type="InterPro" id="IPR007855">
    <property type="entry name" value="RDRP"/>
</dbReference>
<dbReference type="AlphaFoldDB" id="A0AAD6TH36"/>
<sequence>MLHFRCQCCLVATTDPSSRPISLFTRKKVVDRFDSVGVHLGVQWELARGVSIGKWTWDEVAAKINANLMVFSGTNSIVAPMVRRIMLGASTSEFPDLALWNEVDREYQAMKEGKSRGLGLGVGLLDEEEPRWEFWDGQSTYYGGQIEYPLRLTKCADSYKIHLEKPRKGRSHRFARDLGSPSVLHLTIPPKLVREEGESIRHFLTRRFVINGRVYVPIPPKDTTSVYLIQTNQNYMRKPLEWFGDGQRISFDEFLQRHNPPELNSHQPFAKYTARFALGLSTSIPALEFKKENILYIRDVLAEGWDPATKPPAEKIMTDGCGWINHAGLLSITKRTGYDRLPTAVQGRIGGAKGLWILHPDDTSEEPKIWIRDSQLKIKLQGDHRVHRIFDLLRASHPSQTDARQLLSEQSILCLSSNGIPGTVLVSLLVNGLEETVQPLLNWAPRAMSSLWRAINAAGNVSGSRLQRIAGSKSRVLGLRDREPDQLDEGEVLVLDDDVTTSNRSNRNIGGGPLSLHEQAMELVQAGFHPAHCAYLNDKLRYIIKTEITSAVDKYRISLPESTASDALVIPDPTGLLKPNEIYYRSSSPLKNPTTQTLFQTLTGRVILGRYPMRLPCDMQMVTAVNIPELENWPDVIIASTLGQQSLLSLLSGGDYDGDTVIFIWLEEFLANFKNHPFTPPPTGFMNNFEREVKTVEELGIELGRQGPEAGQRTFQEHLLMGLCDSQVGLYSYFHDNAIWQYGYNHPNSILMAYIGNTILDAGKTGLSLKRDVYENHQRVFGHDRPRSTNNWTGPARNTLDPFILQILSTEGRHKGDQLLRKHDLASGSLPEAYRKIEPDADLLKPYQEVEKKTNASAEWSKYYKLELQAIERHVNEAYICYRQIFALSANDKVKRAATVLLAQQKFAEPISQIELMTSNQLDLVKASYAYQRKEEFGFEVAFTTLCEIKARATGGIAPDCRSFDELKTISGAASRATLDEEGDL</sequence>
<comment type="caution">
    <text evidence="3">The sequence shown here is derived from an EMBL/GenBank/DDBJ whole genome shotgun (WGS) entry which is preliminary data.</text>
</comment>